<dbReference type="PANTHER" id="PTHR11927:SF9">
    <property type="entry name" value="L-FUCOSYLTRANSFERASE"/>
    <property type="match status" value="1"/>
</dbReference>
<evidence type="ECO:0000313" key="3">
    <source>
        <dbReference type="EMBL" id="RGQ47010.1"/>
    </source>
</evidence>
<dbReference type="EMBL" id="QRTF01000029">
    <property type="protein sequence ID" value="RGQ47010.1"/>
    <property type="molecule type" value="Genomic_DNA"/>
</dbReference>
<proteinExistence type="predicted"/>
<evidence type="ECO:0000256" key="2">
    <source>
        <dbReference type="ARBA" id="ARBA00022679"/>
    </source>
</evidence>
<name>A0A3R5Y2G8_9FIRM</name>
<dbReference type="GO" id="GO:0005975">
    <property type="term" value="P:carbohydrate metabolic process"/>
    <property type="evidence" value="ECO:0007669"/>
    <property type="project" value="InterPro"/>
</dbReference>
<protein>
    <submittedName>
        <fullName evidence="3">Alpha-1,2-fucosyltransferase</fullName>
    </submittedName>
</protein>
<reference evidence="3 4" key="1">
    <citation type="submission" date="2018-08" db="EMBL/GenBank/DDBJ databases">
        <title>A genome reference for cultivated species of the human gut microbiota.</title>
        <authorList>
            <person name="Zou Y."/>
            <person name="Xue W."/>
            <person name="Luo G."/>
        </authorList>
    </citation>
    <scope>NUCLEOTIDE SEQUENCE [LARGE SCALE GENOMIC DNA]</scope>
    <source>
        <strain evidence="3 4">AF28-15</strain>
    </source>
</reference>
<dbReference type="Pfam" id="PF01531">
    <property type="entry name" value="Glyco_transf_11"/>
    <property type="match status" value="1"/>
</dbReference>
<dbReference type="GO" id="GO:0016020">
    <property type="term" value="C:membrane"/>
    <property type="evidence" value="ECO:0007669"/>
    <property type="project" value="InterPro"/>
</dbReference>
<dbReference type="PANTHER" id="PTHR11927">
    <property type="entry name" value="GALACTOSIDE 2-L-FUCOSYLTRANSFERASE"/>
    <property type="match status" value="1"/>
</dbReference>
<dbReference type="InterPro" id="IPR002516">
    <property type="entry name" value="Glyco_trans_11"/>
</dbReference>
<keyword evidence="1 3" id="KW-0328">Glycosyltransferase</keyword>
<accession>A0A3R5Y2G8</accession>
<comment type="caution">
    <text evidence="3">The sequence shown here is derived from an EMBL/GenBank/DDBJ whole genome shotgun (WGS) entry which is preliminary data.</text>
</comment>
<gene>
    <name evidence="3" type="ORF">DWY96_12150</name>
</gene>
<dbReference type="Proteomes" id="UP000283738">
    <property type="component" value="Unassembled WGS sequence"/>
</dbReference>
<dbReference type="AlphaFoldDB" id="A0A3R5Y2G8"/>
<sequence length="293" mass="34618">MGRKIYVRFMGGLGNQMFQYAYYRSLVGQGKNVYANLNWYKNHSVPFELTKVFPKAVVKQDKKYSEGMSRWNQKVKKLLNILTGKTMHKEFFYVEEKEDAAFDVSALQVKSGTLNGYWQTEKYFDNITEDIRHIYIPEVKDQGLIYWMKQLLECDNAVSVHIRRGDYLNTSDMYGNICTLDYYKKAMKEISKTIEQPTYYIFSNDEAWVREQFAGENIVFIPQNEFEHYENWYDLLLMSCCRSNIIANSSFSWWAAWLNSHKDKIVIAPDKWLNNSETPDIWCKGWIKIPGIS</sequence>
<dbReference type="Gene3D" id="3.40.50.11350">
    <property type="match status" value="1"/>
</dbReference>
<dbReference type="CDD" id="cd11301">
    <property type="entry name" value="Fut1_Fut2_like"/>
    <property type="match status" value="1"/>
</dbReference>
<evidence type="ECO:0000313" key="4">
    <source>
        <dbReference type="Proteomes" id="UP000283738"/>
    </source>
</evidence>
<evidence type="ECO:0000256" key="1">
    <source>
        <dbReference type="ARBA" id="ARBA00022676"/>
    </source>
</evidence>
<organism evidence="3 4">
    <name type="scientific">Roseburia inulinivorans</name>
    <dbReference type="NCBI Taxonomy" id="360807"/>
    <lineage>
        <taxon>Bacteria</taxon>
        <taxon>Bacillati</taxon>
        <taxon>Bacillota</taxon>
        <taxon>Clostridia</taxon>
        <taxon>Lachnospirales</taxon>
        <taxon>Lachnospiraceae</taxon>
        <taxon>Roseburia</taxon>
    </lineage>
</organism>
<dbReference type="RefSeq" id="WP_118111172.1">
    <property type="nucleotide sequence ID" value="NZ_QRTF01000029.1"/>
</dbReference>
<dbReference type="GO" id="GO:0008107">
    <property type="term" value="F:galactoside 2-alpha-L-fucosyltransferase activity"/>
    <property type="evidence" value="ECO:0007669"/>
    <property type="project" value="InterPro"/>
</dbReference>
<keyword evidence="2 3" id="KW-0808">Transferase</keyword>